<evidence type="ECO:0000259" key="6">
    <source>
        <dbReference type="Pfam" id="PF00884"/>
    </source>
</evidence>
<organism evidence="7 8">
    <name type="scientific">Neorhodopirellula lusitana</name>
    <dbReference type="NCBI Taxonomy" id="445327"/>
    <lineage>
        <taxon>Bacteria</taxon>
        <taxon>Pseudomonadati</taxon>
        <taxon>Planctomycetota</taxon>
        <taxon>Planctomycetia</taxon>
        <taxon>Pirellulales</taxon>
        <taxon>Pirellulaceae</taxon>
        <taxon>Neorhodopirellula</taxon>
    </lineage>
</organism>
<evidence type="ECO:0000256" key="4">
    <source>
        <dbReference type="ARBA" id="ARBA00022837"/>
    </source>
</evidence>
<keyword evidence="4" id="KW-0106">Calcium</keyword>
<evidence type="ECO:0000256" key="2">
    <source>
        <dbReference type="ARBA" id="ARBA00022723"/>
    </source>
</evidence>
<dbReference type="InterPro" id="IPR050738">
    <property type="entry name" value="Sulfatase"/>
</dbReference>
<dbReference type="CDD" id="cd16026">
    <property type="entry name" value="GALNS_like"/>
    <property type="match status" value="1"/>
</dbReference>
<feature type="signal peptide" evidence="5">
    <location>
        <begin position="1"/>
        <end position="27"/>
    </location>
</feature>
<dbReference type="Gene3D" id="3.40.720.10">
    <property type="entry name" value="Alkaline Phosphatase, subunit A"/>
    <property type="match status" value="1"/>
</dbReference>
<accession>A0ABY1Q844</accession>
<dbReference type="Proteomes" id="UP001158067">
    <property type="component" value="Unassembled WGS sequence"/>
</dbReference>
<dbReference type="PROSITE" id="PS00523">
    <property type="entry name" value="SULFATASE_1"/>
    <property type="match status" value="1"/>
</dbReference>
<evidence type="ECO:0000256" key="3">
    <source>
        <dbReference type="ARBA" id="ARBA00022801"/>
    </source>
</evidence>
<dbReference type="Gene3D" id="3.30.1120.10">
    <property type="match status" value="1"/>
</dbReference>
<feature type="domain" description="Sulfatase N-terminal" evidence="6">
    <location>
        <begin position="31"/>
        <end position="364"/>
    </location>
</feature>
<dbReference type="Pfam" id="PF00884">
    <property type="entry name" value="Sulfatase"/>
    <property type="match status" value="1"/>
</dbReference>
<dbReference type="InterPro" id="IPR017850">
    <property type="entry name" value="Alkaline_phosphatase_core_sf"/>
</dbReference>
<dbReference type="InterPro" id="IPR000917">
    <property type="entry name" value="Sulfatase_N"/>
</dbReference>
<evidence type="ECO:0000256" key="5">
    <source>
        <dbReference type="SAM" id="SignalP"/>
    </source>
</evidence>
<sequence length="454" mass="50978">MRMRNLSTKLILCLLAATPFAVTAVSAAETPNIIVIYADDLGYGDLGCYGAEGYTTPNLDRMAEEGIRFTDFSTSSSICTPSRAGLLTGRYAQRWGHDGKVYFPHHDNGMPTDEVTIAEVLKAKGYQTGIVGKWHLGHLPEFLPTNQGFDFYFGIPYSNDMWQDPEAKLAEDVVFNANLTREDFQNEEVDNKKLHRNQVPLMLGNEVIEWPVDQSQITRRYAEKAKEFIVANKAEPFFLYLAHSMPHTPLFASDAFNGKSERGLFGDVIEELDWSVGEVLQTLRDNELEKNTLVIFTSDNGPWLSKKDHAGTAGSLRDGKFSAYEGGCRVPCIAWQPGTVPAGLTCDAQTSTLDFLPTFAALANTQPPQDREIDGLDIREVLAGNFDQAPQRDFFLYRGKAIRQGDWKYIENKKRKQLFNLSSDKEESKNLFGQFPERAQDMAKQLTKVTEQLK</sequence>
<evidence type="ECO:0000256" key="1">
    <source>
        <dbReference type="ARBA" id="ARBA00008779"/>
    </source>
</evidence>
<dbReference type="EMBL" id="FXUG01000006">
    <property type="protein sequence ID" value="SMP58742.1"/>
    <property type="molecule type" value="Genomic_DNA"/>
</dbReference>
<dbReference type="SUPFAM" id="SSF53649">
    <property type="entry name" value="Alkaline phosphatase-like"/>
    <property type="match status" value="1"/>
</dbReference>
<gene>
    <name evidence="7" type="ORF">SAMN06265222_106104</name>
</gene>
<name>A0ABY1Q844_9BACT</name>
<dbReference type="PROSITE" id="PS00149">
    <property type="entry name" value="SULFATASE_2"/>
    <property type="match status" value="1"/>
</dbReference>
<keyword evidence="2" id="KW-0479">Metal-binding</keyword>
<proteinExistence type="inferred from homology"/>
<dbReference type="InterPro" id="IPR024607">
    <property type="entry name" value="Sulfatase_CS"/>
</dbReference>
<comment type="similarity">
    <text evidence="1">Belongs to the sulfatase family.</text>
</comment>
<protein>
    <submittedName>
        <fullName evidence="7">Arylsulfatase/arylsulfatase A</fullName>
    </submittedName>
</protein>
<dbReference type="PANTHER" id="PTHR42693">
    <property type="entry name" value="ARYLSULFATASE FAMILY MEMBER"/>
    <property type="match status" value="1"/>
</dbReference>
<reference evidence="7 8" key="1">
    <citation type="submission" date="2017-05" db="EMBL/GenBank/DDBJ databases">
        <authorList>
            <person name="Varghese N."/>
            <person name="Submissions S."/>
        </authorList>
    </citation>
    <scope>NUCLEOTIDE SEQUENCE [LARGE SCALE GENOMIC DNA]</scope>
    <source>
        <strain evidence="7 8">DSM 25457</strain>
    </source>
</reference>
<keyword evidence="5" id="KW-0732">Signal</keyword>
<evidence type="ECO:0000313" key="7">
    <source>
        <dbReference type="EMBL" id="SMP58742.1"/>
    </source>
</evidence>
<keyword evidence="8" id="KW-1185">Reference proteome</keyword>
<dbReference type="PANTHER" id="PTHR42693:SF53">
    <property type="entry name" value="ENDO-4-O-SULFATASE"/>
    <property type="match status" value="1"/>
</dbReference>
<keyword evidence="3" id="KW-0378">Hydrolase</keyword>
<comment type="caution">
    <text evidence="7">The sequence shown here is derived from an EMBL/GenBank/DDBJ whole genome shotgun (WGS) entry which is preliminary data.</text>
</comment>
<evidence type="ECO:0000313" key="8">
    <source>
        <dbReference type="Proteomes" id="UP001158067"/>
    </source>
</evidence>
<feature type="chain" id="PRO_5047114290" evidence="5">
    <location>
        <begin position="28"/>
        <end position="454"/>
    </location>
</feature>